<dbReference type="Gramene" id="RZC83830">
    <property type="protein sequence ID" value="RZC83830"/>
    <property type="gene ID" value="C5167_046624"/>
</dbReference>
<feature type="compositionally biased region" description="Basic and acidic residues" evidence="1">
    <location>
        <begin position="9"/>
        <end position="23"/>
    </location>
</feature>
<evidence type="ECO:0000259" key="2">
    <source>
        <dbReference type="Pfam" id="PF18592"/>
    </source>
</evidence>
<sequence length="176" mass="19157">MATGTQKSNETESKTGKVHKETLETPSSDPTLKQNDSQGTTASIISPDTILQKKISRAERFGMPVQLSEEEKRSTRAKRFGSQTSSKGSEELKQAEELKKKARAERFGISVQSASDDEVKKKARLARFGQTPKIDAVEEDKKKARAARFSESTTVTPGKAKTEEKVVIAAKATGGV</sequence>
<accession>A0A4Y7LGR5</accession>
<gene>
    <name evidence="3" type="ORF">C5167_046624</name>
</gene>
<dbReference type="OMA" id="FGMTVQL"/>
<dbReference type="EMBL" id="CM010725">
    <property type="protein sequence ID" value="RZC83830.1"/>
    <property type="molecule type" value="Genomic_DNA"/>
</dbReference>
<keyword evidence="4" id="KW-1185">Reference proteome</keyword>
<dbReference type="AlphaFoldDB" id="A0A4Y7LGR5"/>
<dbReference type="Proteomes" id="UP000316621">
    <property type="component" value="Chromosome 11"/>
</dbReference>
<feature type="compositionally biased region" description="Basic and acidic residues" evidence="1">
    <location>
        <begin position="88"/>
        <end position="99"/>
    </location>
</feature>
<dbReference type="InterPro" id="IPR040746">
    <property type="entry name" value="THO1_MOS11_C"/>
</dbReference>
<feature type="region of interest" description="Disordered" evidence="1">
    <location>
        <begin position="136"/>
        <end position="159"/>
    </location>
</feature>
<dbReference type="Pfam" id="PF18592">
    <property type="entry name" value="Tho1_MOS11_C"/>
    <property type="match status" value="2"/>
</dbReference>
<evidence type="ECO:0000313" key="4">
    <source>
        <dbReference type="Proteomes" id="UP000316621"/>
    </source>
</evidence>
<dbReference type="GO" id="GO:0016973">
    <property type="term" value="P:poly(A)+ mRNA export from nucleus"/>
    <property type="evidence" value="ECO:0007669"/>
    <property type="project" value="InterPro"/>
</dbReference>
<dbReference type="PANTHER" id="PTHR47701">
    <property type="entry name" value="PROTEIN MODIFIER OF SNC1 11"/>
    <property type="match status" value="1"/>
</dbReference>
<dbReference type="OrthoDB" id="5837849at2759"/>
<dbReference type="InterPro" id="IPR044209">
    <property type="entry name" value="MOS11"/>
</dbReference>
<name>A0A4Y7LGR5_PAPSO</name>
<organism evidence="3 4">
    <name type="scientific">Papaver somniferum</name>
    <name type="common">Opium poppy</name>
    <dbReference type="NCBI Taxonomy" id="3469"/>
    <lineage>
        <taxon>Eukaryota</taxon>
        <taxon>Viridiplantae</taxon>
        <taxon>Streptophyta</taxon>
        <taxon>Embryophyta</taxon>
        <taxon>Tracheophyta</taxon>
        <taxon>Spermatophyta</taxon>
        <taxon>Magnoliopsida</taxon>
        <taxon>Ranunculales</taxon>
        <taxon>Papaveraceae</taxon>
        <taxon>Papaveroideae</taxon>
        <taxon>Papaver</taxon>
    </lineage>
</organism>
<feature type="compositionally biased region" description="Polar residues" evidence="1">
    <location>
        <begin position="24"/>
        <end position="46"/>
    </location>
</feature>
<dbReference type="PANTHER" id="PTHR47701:SF2">
    <property type="entry name" value="PROTEIN MODIFIER OF SNC1 11"/>
    <property type="match status" value="1"/>
</dbReference>
<reference evidence="3 4" key="1">
    <citation type="journal article" date="2018" name="Science">
        <title>The opium poppy genome and morphinan production.</title>
        <authorList>
            <person name="Guo L."/>
            <person name="Winzer T."/>
            <person name="Yang X."/>
            <person name="Li Y."/>
            <person name="Ning Z."/>
            <person name="He Z."/>
            <person name="Teodor R."/>
            <person name="Lu Y."/>
            <person name="Bowser T.A."/>
            <person name="Graham I.A."/>
            <person name="Ye K."/>
        </authorList>
    </citation>
    <scope>NUCLEOTIDE SEQUENCE [LARGE SCALE GENOMIC DNA]</scope>
    <source>
        <strain evidence="4">cv. HN1</strain>
        <tissue evidence="3">Leaves</tissue>
    </source>
</reference>
<evidence type="ECO:0000256" key="1">
    <source>
        <dbReference type="SAM" id="MobiDB-lite"/>
    </source>
</evidence>
<feature type="domain" description="THO1-MOS11 C-terminal" evidence="2">
    <location>
        <begin position="51"/>
        <end position="81"/>
    </location>
</feature>
<feature type="region of interest" description="Disordered" evidence="1">
    <location>
        <begin position="1"/>
        <end position="99"/>
    </location>
</feature>
<proteinExistence type="predicted"/>
<dbReference type="STRING" id="3469.A0A4Y7LGR5"/>
<evidence type="ECO:0000313" key="3">
    <source>
        <dbReference type="EMBL" id="RZC83830.1"/>
    </source>
</evidence>
<feature type="domain" description="THO1-MOS11 C-terminal" evidence="2">
    <location>
        <begin position="99"/>
        <end position="129"/>
    </location>
</feature>
<dbReference type="GO" id="GO:0005634">
    <property type="term" value="C:nucleus"/>
    <property type="evidence" value="ECO:0007669"/>
    <property type="project" value="TreeGrafter"/>
</dbReference>
<protein>
    <recommendedName>
        <fullName evidence="2">THO1-MOS11 C-terminal domain-containing protein</fullName>
    </recommendedName>
</protein>